<feature type="transmembrane region" description="Helical" evidence="6">
    <location>
        <begin position="206"/>
        <end position="227"/>
    </location>
</feature>
<organism evidence="7 8">
    <name type="scientific">Clostridium gallinarum</name>
    <dbReference type="NCBI Taxonomy" id="2762246"/>
    <lineage>
        <taxon>Bacteria</taxon>
        <taxon>Bacillati</taxon>
        <taxon>Bacillota</taxon>
        <taxon>Clostridia</taxon>
        <taxon>Eubacteriales</taxon>
        <taxon>Clostridiaceae</taxon>
        <taxon>Clostridium</taxon>
    </lineage>
</organism>
<dbReference type="RefSeq" id="WP_191750401.1">
    <property type="nucleotide sequence ID" value="NZ_JACSQZ010000039.1"/>
</dbReference>
<evidence type="ECO:0000256" key="6">
    <source>
        <dbReference type="SAM" id="Phobius"/>
    </source>
</evidence>
<evidence type="ECO:0000313" key="8">
    <source>
        <dbReference type="Proteomes" id="UP000640335"/>
    </source>
</evidence>
<dbReference type="PANTHER" id="PTHR30250">
    <property type="entry name" value="PST FAMILY PREDICTED COLANIC ACID TRANSPORTER"/>
    <property type="match status" value="1"/>
</dbReference>
<feature type="transmembrane region" description="Helical" evidence="6">
    <location>
        <begin position="118"/>
        <end position="136"/>
    </location>
</feature>
<sequence length="474" mass="54471">MKFKNLKGNKLARIFQYSLIKYLALAFAFLKGLINAKFLGPELLGILGNLTLVLGYTSYANLGIIYSMNREYVLEEEKSIDKGERVLNTTFTSLFIISILFIILSILSILIYRNTFGIYLALIFIIAIFEQFKNYFTNYFRLIDNYNMINLVEVIYNIISFILTFILINDFKIYGVLISMLICGIIILILGIVKSRNIKLKIEKRILKNLISIGIPLLIYNLGFYILTTIDRWIIIKYFTDADLGYYTFANNMVSATLVFITSMLFLLYPKLIKNFNEEKNRNILIILNRYTRLLEIACAIFFTVGVVIFKPFIDIFLDKYVGSIEIYMLLLLAVIVNTLSYFANCYIVSNRKQKFLVYLQGMSILVNLICNIIFVKLGLGVKGVALGTLITNTIYSIMQYNIFIKLAKGKSDVTSAIRLYIRIILYSIFISVMMITGVSYIIYSISTILLTIVLYIGELKNIKSHINLIKNSI</sequence>
<evidence type="ECO:0000256" key="3">
    <source>
        <dbReference type="ARBA" id="ARBA00022692"/>
    </source>
</evidence>
<dbReference type="EMBL" id="JACSQZ010000039">
    <property type="protein sequence ID" value="MBD7915644.1"/>
    <property type="molecule type" value="Genomic_DNA"/>
</dbReference>
<dbReference type="PANTHER" id="PTHR30250:SF11">
    <property type="entry name" value="O-ANTIGEN TRANSPORTER-RELATED"/>
    <property type="match status" value="1"/>
</dbReference>
<name>A0ABR8Q5F6_9CLOT</name>
<feature type="transmembrane region" description="Helical" evidence="6">
    <location>
        <begin position="325"/>
        <end position="344"/>
    </location>
</feature>
<keyword evidence="5 6" id="KW-0472">Membrane</keyword>
<evidence type="ECO:0000256" key="1">
    <source>
        <dbReference type="ARBA" id="ARBA00004651"/>
    </source>
</evidence>
<protein>
    <submittedName>
        <fullName evidence="7">Oligosaccharide flippase family protein</fullName>
    </submittedName>
</protein>
<evidence type="ECO:0000256" key="2">
    <source>
        <dbReference type="ARBA" id="ARBA00022475"/>
    </source>
</evidence>
<feature type="transmembrane region" description="Helical" evidence="6">
    <location>
        <begin position="148"/>
        <end position="168"/>
    </location>
</feature>
<accession>A0ABR8Q5F6</accession>
<feature type="transmembrane region" description="Helical" evidence="6">
    <location>
        <begin position="46"/>
        <end position="66"/>
    </location>
</feature>
<feature type="transmembrane region" description="Helical" evidence="6">
    <location>
        <begin position="12"/>
        <end position="34"/>
    </location>
</feature>
<proteinExistence type="predicted"/>
<dbReference type="Pfam" id="PF13440">
    <property type="entry name" value="Polysacc_synt_3"/>
    <property type="match status" value="1"/>
</dbReference>
<dbReference type="Proteomes" id="UP000640335">
    <property type="component" value="Unassembled WGS sequence"/>
</dbReference>
<keyword evidence="4 6" id="KW-1133">Transmembrane helix</keyword>
<comment type="caution">
    <text evidence="7">The sequence shown here is derived from an EMBL/GenBank/DDBJ whole genome shotgun (WGS) entry which is preliminary data.</text>
</comment>
<keyword evidence="2" id="KW-1003">Cell membrane</keyword>
<feature type="transmembrane region" description="Helical" evidence="6">
    <location>
        <begin position="356"/>
        <end position="375"/>
    </location>
</feature>
<feature type="transmembrane region" description="Helical" evidence="6">
    <location>
        <begin position="247"/>
        <end position="270"/>
    </location>
</feature>
<feature type="transmembrane region" description="Helical" evidence="6">
    <location>
        <begin position="420"/>
        <end position="436"/>
    </location>
</feature>
<feature type="transmembrane region" description="Helical" evidence="6">
    <location>
        <begin position="291"/>
        <end position="313"/>
    </location>
</feature>
<feature type="transmembrane region" description="Helical" evidence="6">
    <location>
        <begin position="381"/>
        <end position="399"/>
    </location>
</feature>
<keyword evidence="8" id="KW-1185">Reference proteome</keyword>
<comment type="subcellular location">
    <subcellularLocation>
        <location evidence="1">Cell membrane</location>
        <topology evidence="1">Multi-pass membrane protein</topology>
    </subcellularLocation>
</comment>
<feature type="transmembrane region" description="Helical" evidence="6">
    <location>
        <begin position="442"/>
        <end position="458"/>
    </location>
</feature>
<gene>
    <name evidence="7" type="ORF">H9660_10860</name>
</gene>
<evidence type="ECO:0000256" key="4">
    <source>
        <dbReference type="ARBA" id="ARBA00022989"/>
    </source>
</evidence>
<reference evidence="7 8" key="1">
    <citation type="submission" date="2020-08" db="EMBL/GenBank/DDBJ databases">
        <title>A Genomic Blueprint of the Chicken Gut Microbiome.</title>
        <authorList>
            <person name="Gilroy R."/>
            <person name="Ravi A."/>
            <person name="Getino M."/>
            <person name="Pursley I."/>
            <person name="Horton D.L."/>
            <person name="Alikhan N.-F."/>
            <person name="Baker D."/>
            <person name="Gharbi K."/>
            <person name="Hall N."/>
            <person name="Watson M."/>
            <person name="Adriaenssens E.M."/>
            <person name="Foster-Nyarko E."/>
            <person name="Jarju S."/>
            <person name="Secka A."/>
            <person name="Antonio M."/>
            <person name="Oren A."/>
            <person name="Chaudhuri R."/>
            <person name="La Ragione R.M."/>
            <person name="Hildebrand F."/>
            <person name="Pallen M.J."/>
        </authorList>
    </citation>
    <scope>NUCLEOTIDE SEQUENCE [LARGE SCALE GENOMIC DNA]</scope>
    <source>
        <strain evidence="7 8">Sa3CUN1</strain>
    </source>
</reference>
<evidence type="ECO:0000256" key="5">
    <source>
        <dbReference type="ARBA" id="ARBA00023136"/>
    </source>
</evidence>
<feature type="transmembrane region" description="Helical" evidence="6">
    <location>
        <begin position="174"/>
        <end position="194"/>
    </location>
</feature>
<evidence type="ECO:0000313" key="7">
    <source>
        <dbReference type="EMBL" id="MBD7915644.1"/>
    </source>
</evidence>
<feature type="transmembrane region" description="Helical" evidence="6">
    <location>
        <begin position="86"/>
        <end position="112"/>
    </location>
</feature>
<keyword evidence="3 6" id="KW-0812">Transmembrane</keyword>
<dbReference type="InterPro" id="IPR050833">
    <property type="entry name" value="Poly_Biosynth_Transport"/>
</dbReference>